<dbReference type="InterPro" id="IPR021822">
    <property type="entry name" value="DUF3405"/>
</dbReference>
<name>A0A6G1I4A4_9PEZI</name>
<evidence type="ECO:0000313" key="3">
    <source>
        <dbReference type="Proteomes" id="UP000799640"/>
    </source>
</evidence>
<evidence type="ECO:0000256" key="1">
    <source>
        <dbReference type="SAM" id="MobiDB-lite"/>
    </source>
</evidence>
<dbReference type="PANTHER" id="PTHR36205:SF2">
    <property type="entry name" value="MAJOR FACILITATOR SUPERFAMILY TRANSPORTER"/>
    <property type="match status" value="1"/>
</dbReference>
<dbReference type="AlphaFoldDB" id="A0A6G1I4A4"/>
<proteinExistence type="predicted"/>
<organism evidence="2 3">
    <name type="scientific">Trichodelitschia bisporula</name>
    <dbReference type="NCBI Taxonomy" id="703511"/>
    <lineage>
        <taxon>Eukaryota</taxon>
        <taxon>Fungi</taxon>
        <taxon>Dikarya</taxon>
        <taxon>Ascomycota</taxon>
        <taxon>Pezizomycotina</taxon>
        <taxon>Dothideomycetes</taxon>
        <taxon>Dothideomycetes incertae sedis</taxon>
        <taxon>Phaeotrichales</taxon>
        <taxon>Phaeotrichaceae</taxon>
        <taxon>Trichodelitschia</taxon>
    </lineage>
</organism>
<evidence type="ECO:0000313" key="2">
    <source>
        <dbReference type="EMBL" id="KAF2402956.1"/>
    </source>
</evidence>
<feature type="compositionally biased region" description="Low complexity" evidence="1">
    <location>
        <begin position="69"/>
        <end position="86"/>
    </location>
</feature>
<accession>A0A6G1I4A4</accession>
<dbReference type="PANTHER" id="PTHR36205">
    <property type="entry name" value="CHROMOSOME 19, WHOLE GENOME SHOTGUN SEQUENCE"/>
    <property type="match status" value="1"/>
</dbReference>
<reference evidence="2" key="1">
    <citation type="journal article" date="2020" name="Stud. Mycol.">
        <title>101 Dothideomycetes genomes: a test case for predicting lifestyles and emergence of pathogens.</title>
        <authorList>
            <person name="Haridas S."/>
            <person name="Albert R."/>
            <person name="Binder M."/>
            <person name="Bloem J."/>
            <person name="Labutti K."/>
            <person name="Salamov A."/>
            <person name="Andreopoulos B."/>
            <person name="Baker S."/>
            <person name="Barry K."/>
            <person name="Bills G."/>
            <person name="Bluhm B."/>
            <person name="Cannon C."/>
            <person name="Castanera R."/>
            <person name="Culley D."/>
            <person name="Daum C."/>
            <person name="Ezra D."/>
            <person name="Gonzalez J."/>
            <person name="Henrissat B."/>
            <person name="Kuo A."/>
            <person name="Liang C."/>
            <person name="Lipzen A."/>
            <person name="Lutzoni F."/>
            <person name="Magnuson J."/>
            <person name="Mondo S."/>
            <person name="Nolan M."/>
            <person name="Ohm R."/>
            <person name="Pangilinan J."/>
            <person name="Park H.-J."/>
            <person name="Ramirez L."/>
            <person name="Alfaro M."/>
            <person name="Sun H."/>
            <person name="Tritt A."/>
            <person name="Yoshinaga Y."/>
            <person name="Zwiers L.-H."/>
            <person name="Turgeon B."/>
            <person name="Goodwin S."/>
            <person name="Spatafora J."/>
            <person name="Crous P."/>
            <person name="Grigoriev I."/>
        </authorList>
    </citation>
    <scope>NUCLEOTIDE SEQUENCE</scope>
    <source>
        <strain evidence="2">CBS 262.69</strain>
    </source>
</reference>
<dbReference type="OrthoDB" id="3353407at2759"/>
<protein>
    <submittedName>
        <fullName evidence="2">Uncharacterized protein</fullName>
    </submittedName>
</protein>
<dbReference type="Pfam" id="PF11885">
    <property type="entry name" value="DUF3405"/>
    <property type="match status" value="1"/>
</dbReference>
<gene>
    <name evidence="2" type="ORF">EJ06DRAFT_541772</name>
</gene>
<keyword evidence="3" id="KW-1185">Reference proteome</keyword>
<feature type="region of interest" description="Disordered" evidence="1">
    <location>
        <begin position="69"/>
        <end position="92"/>
    </location>
</feature>
<dbReference type="Proteomes" id="UP000799640">
    <property type="component" value="Unassembled WGS sequence"/>
</dbReference>
<sequence length="748" mass="85536">MEGPQRCAFHLLLQSAEQDSSQEQHGPVEEILTLEEAANLYTASSSERPLVAVTSTHWEVVTKTVEQAAQESTSAAASTTSTATESDAPQQTGVQLDEYLKDLLNWQRPLASDGHWPRYEDYADRDYDPNRWEAFKLEDGYYKSGTKRLPSDEADALKIDSPYPDYRSEQWKRRWKGDFVPCEGPRGIELTDSIEDSVRVYPGVPPNFPKPLVGSSAAIGLADNICVDRLQRYGPYGYNPLLRFPISIVDWDNVDWGELQNKCLGRNKERFAPHARVRPAMKPDFANQDPVDETLHEEIRREEPDPPEGEPQYEPRTAVLIRTWEGYDYSQNDVLAIRAMVSELALRTGGTYQVFLFVNIKDRGMPIHTSPAAYDHMLAKTVPRELRSIAVLWNEDMVQRMYPLVGDWQVYWHQYMPVQWFAETHPQFDYVWNWEVDVRSIGNHFHLLDRLGDFAAKQPRKYLWERNARFFIPSHHGDDFSAFAKASNAIIAESAAAGNITPVWGPQPFSPLTTPLGPTPPTAESADDFTWGVGEEADFITLLPMWDPIHTFWTMKNKVWNFSPGIAPSFTAEHPTDDGFYHPYLDTMPRRGFINTVTRLSRRLLRAMHAENRAGRTTQAEMWPSTAALHHGLKAVYAPHPVYSGHTWPGRYADLVFNADGGIGGRWGQERDSIYNQDREVNFRDWSWYYHAGFPRVLYRRWMGWRARDAAGEFGGTEWEEGERGPGGRMCLPPMLLHPVKRGDLELV</sequence>
<dbReference type="EMBL" id="ML996690">
    <property type="protein sequence ID" value="KAF2402956.1"/>
    <property type="molecule type" value="Genomic_DNA"/>
</dbReference>